<evidence type="ECO:0000313" key="6">
    <source>
        <dbReference type="Proteomes" id="UP000627838"/>
    </source>
</evidence>
<keyword evidence="2" id="KW-0051">Antiviral defense</keyword>
<evidence type="ECO:0000256" key="2">
    <source>
        <dbReference type="ARBA" id="ARBA00023118"/>
    </source>
</evidence>
<feature type="region of interest" description="Disordered" evidence="3">
    <location>
        <begin position="158"/>
        <end position="185"/>
    </location>
</feature>
<dbReference type="InterPro" id="IPR000160">
    <property type="entry name" value="GGDEF_dom"/>
</dbReference>
<dbReference type="EMBL" id="JADBDZ010000001">
    <property type="protein sequence ID" value="MBE1533960.1"/>
    <property type="molecule type" value="Genomic_DNA"/>
</dbReference>
<evidence type="ECO:0000313" key="5">
    <source>
        <dbReference type="EMBL" id="MBE1533960.1"/>
    </source>
</evidence>
<evidence type="ECO:0000256" key="3">
    <source>
        <dbReference type="SAM" id="MobiDB-lite"/>
    </source>
</evidence>
<dbReference type="InterPro" id="IPR054767">
    <property type="entry name" value="Cas10-Cmr2_palm2"/>
</dbReference>
<dbReference type="RefSeq" id="WP_192760415.1">
    <property type="nucleotide sequence ID" value="NZ_JADBDZ010000001.1"/>
</dbReference>
<gene>
    <name evidence="5" type="ORF">H4W34_003793</name>
</gene>
<keyword evidence="1" id="KW-0547">Nucleotide-binding</keyword>
<protein>
    <submittedName>
        <fullName evidence="5">CRISPR-associated protein Cmr2</fullName>
    </submittedName>
</protein>
<comment type="caution">
    <text evidence="5">The sequence shown here is derived from an EMBL/GenBank/DDBJ whole genome shotgun (WGS) entry which is preliminary data.</text>
</comment>
<keyword evidence="6" id="KW-1185">Reference proteome</keyword>
<organism evidence="5 6">
    <name type="scientific">Actinomadura algeriensis</name>
    <dbReference type="NCBI Taxonomy" id="1679523"/>
    <lineage>
        <taxon>Bacteria</taxon>
        <taxon>Bacillati</taxon>
        <taxon>Actinomycetota</taxon>
        <taxon>Actinomycetes</taxon>
        <taxon>Streptosporangiales</taxon>
        <taxon>Thermomonosporaceae</taxon>
        <taxon>Actinomadura</taxon>
    </lineage>
</organism>
<dbReference type="InterPro" id="IPR024615">
    <property type="entry name" value="CRISPR-assoc_Cmr2_N"/>
</dbReference>
<evidence type="ECO:0000259" key="4">
    <source>
        <dbReference type="PROSITE" id="PS50887"/>
    </source>
</evidence>
<sequence>MIESGDLVVVALGGVQAFIGESRTTADLAAASGMLSSLAAEAARVLSGSGATLVFPEHTEEGGKPNRVVALTSRGEGRAVAGRAAETVREMWAAQVRQVFGEDARAPTDTPGFPDVSWVCVPGDRGAYAVKWDLAQRALAARRGVRAFGAVNEEGRAPCSLSPRWASSPPPPKARRHHRKEQLSRANWVKRQHGLSEDGARFPSTYAIASARFRSEVDARWDAEGVADAVRVLRDVVRRLGGQREAPVPGLASGHGGDRLRAWLAESAGAWVYPDRWREGTVEEAVPNASKSDAAALAERGRRAAEKLVERMRGHGVPAPAIYLAVVVQDLDDMGRFLSRRPVTVAAHQDVSRRLIGLAGRQTAALRGRDLLGVPVYAGGDDLLALSPAATALASAAVVHRLAGETPDLPTASTAVLFFHYHAQLRHVLVEAQRLLRDAKAGVPGKHALAVGFLRRSGARAESIQPWTPTPSGHSPEGLFERLGRSGEFTLSPRLVTVLERDAGELQGLRGEVYEAELRRLVGRHAGGGASAARDAWTADAGRALVELGDREHSAGRRGRRPAPVARVGVFLRQEAR</sequence>
<accession>A0ABR9JTS1</accession>
<dbReference type="Proteomes" id="UP000627838">
    <property type="component" value="Unassembled WGS sequence"/>
</dbReference>
<dbReference type="PROSITE" id="PS50887">
    <property type="entry name" value="GGDEF"/>
    <property type="match status" value="1"/>
</dbReference>
<dbReference type="InterPro" id="IPR043128">
    <property type="entry name" value="Rev_trsase/Diguanyl_cyclase"/>
</dbReference>
<evidence type="ECO:0000256" key="1">
    <source>
        <dbReference type="ARBA" id="ARBA00022741"/>
    </source>
</evidence>
<dbReference type="InterPro" id="IPR038242">
    <property type="entry name" value="Cmr2_N"/>
</dbReference>
<proteinExistence type="predicted"/>
<dbReference type="Pfam" id="PF12469">
    <property type="entry name" value="Cmr2_N"/>
    <property type="match status" value="1"/>
</dbReference>
<dbReference type="Gene3D" id="3.30.70.2220">
    <property type="entry name" value="CRISPR-Cas system, Cmr2 subunit, D1 domain, cysteine cluster"/>
    <property type="match status" value="1"/>
</dbReference>
<name>A0ABR9JTS1_9ACTN</name>
<dbReference type="Pfam" id="PF22335">
    <property type="entry name" value="Cas10-Cmr2_palm2"/>
    <property type="match status" value="1"/>
</dbReference>
<feature type="domain" description="GGDEF" evidence="4">
    <location>
        <begin position="322"/>
        <end position="454"/>
    </location>
</feature>
<reference evidence="5 6" key="1">
    <citation type="submission" date="2020-10" db="EMBL/GenBank/DDBJ databases">
        <title>Sequencing the genomes of 1000 actinobacteria strains.</title>
        <authorList>
            <person name="Klenk H.-P."/>
        </authorList>
    </citation>
    <scope>NUCLEOTIDE SEQUENCE [LARGE SCALE GENOMIC DNA]</scope>
    <source>
        <strain evidence="5 6">DSM 46744</strain>
    </source>
</reference>
<dbReference type="Gene3D" id="3.30.70.270">
    <property type="match status" value="1"/>
</dbReference>